<dbReference type="Gene3D" id="3.30.710.10">
    <property type="entry name" value="Potassium Channel Kv1.1, Chain A"/>
    <property type="match status" value="1"/>
</dbReference>
<dbReference type="EMBL" id="OU015569">
    <property type="protein sequence ID" value="CAG5099371.1"/>
    <property type="molecule type" value="Genomic_DNA"/>
</dbReference>
<organism evidence="4 5">
    <name type="scientific">Oikopleura dioica</name>
    <name type="common">Tunicate</name>
    <dbReference type="NCBI Taxonomy" id="34765"/>
    <lineage>
        <taxon>Eukaryota</taxon>
        <taxon>Metazoa</taxon>
        <taxon>Chordata</taxon>
        <taxon>Tunicata</taxon>
        <taxon>Appendicularia</taxon>
        <taxon>Copelata</taxon>
        <taxon>Oikopleuridae</taxon>
        <taxon>Oikopleura</taxon>
    </lineage>
</organism>
<dbReference type="PANTHER" id="PTHR21637">
    <property type="entry name" value="BTB/POZ DOMAIN-CONTAINING PROTEIN 10-RELATED"/>
    <property type="match status" value="1"/>
</dbReference>
<evidence type="ECO:0000313" key="5">
    <source>
        <dbReference type="Proteomes" id="UP001158576"/>
    </source>
</evidence>
<evidence type="ECO:0000259" key="3">
    <source>
        <dbReference type="Pfam" id="PF16017"/>
    </source>
</evidence>
<proteinExistence type="predicted"/>
<keyword evidence="2" id="KW-0963">Cytoplasm</keyword>
<evidence type="ECO:0000256" key="2">
    <source>
        <dbReference type="ARBA" id="ARBA00022490"/>
    </source>
</evidence>
<reference evidence="4 5" key="1">
    <citation type="submission" date="2021-04" db="EMBL/GenBank/DDBJ databases">
        <authorList>
            <person name="Bliznina A."/>
        </authorList>
    </citation>
    <scope>NUCLEOTIDE SEQUENCE [LARGE SCALE GENOMIC DNA]</scope>
</reference>
<dbReference type="Proteomes" id="UP001158576">
    <property type="component" value="Chromosome XSR"/>
</dbReference>
<protein>
    <submittedName>
        <fullName evidence="4">Oidioi.mRNA.OKI2018_I69.XSR.g16491.t1.cds</fullName>
    </submittedName>
</protein>
<accession>A0ABN7SLD3</accession>
<gene>
    <name evidence="4" type="ORF">OKIOD_LOCUS8049</name>
</gene>
<dbReference type="SUPFAM" id="SSF54695">
    <property type="entry name" value="POZ domain"/>
    <property type="match status" value="1"/>
</dbReference>
<dbReference type="InterPro" id="IPR039885">
    <property type="entry name" value="BTBD10/KCTD20_BTB/POZ"/>
</dbReference>
<feature type="domain" description="BTBD10/KCTD20 BTB/POZ" evidence="3">
    <location>
        <begin position="45"/>
        <end position="153"/>
    </location>
</feature>
<dbReference type="PANTHER" id="PTHR21637:SF0">
    <property type="entry name" value="AT10158P"/>
    <property type="match status" value="1"/>
</dbReference>
<evidence type="ECO:0000313" key="4">
    <source>
        <dbReference type="EMBL" id="CAG5099371.1"/>
    </source>
</evidence>
<keyword evidence="5" id="KW-1185">Reference proteome</keyword>
<dbReference type="Pfam" id="PF16017">
    <property type="entry name" value="BTB_3"/>
    <property type="match status" value="1"/>
</dbReference>
<dbReference type="InterPro" id="IPR011333">
    <property type="entry name" value="SKP1/BTB/POZ_sf"/>
</dbReference>
<sequence length="348" mass="39607">MNDYDDRTSITSALSYKSTSDIVEGINPRETSTPSRSHQRSPMKKLTLIVDKTRFICSTAIFQSHPETLLGKMFSAGLLKPGVVSVQLNEHGEYVFTENISAPVFKAILDYYTGGIIKCPPGISLAELRETCDYFLIPFSADTVQCENFADMMHELSNLGARDEFSKLLKTLIMPKLVEACSVGDREIRLVVLHDDDIIDWDKDFPPLSEEERQSLYTVVSSKLSRFAKYIENREVAKQVLIDRGFKKIRLGIEGYPTTKERVKQRRGKSHVSYNFVQRPFITLSWEKEEHRSRHVDFQCVKSKSSSNLPEVVNLENNQEVEFVIPPNLVDVVDGVAPRNDDHIVEID</sequence>
<comment type="subcellular location">
    <subcellularLocation>
        <location evidence="1">Cytoplasm</location>
    </subcellularLocation>
</comment>
<dbReference type="InterPro" id="IPR039886">
    <property type="entry name" value="BTBD10/KCTD20"/>
</dbReference>
<evidence type="ECO:0000256" key="1">
    <source>
        <dbReference type="ARBA" id="ARBA00004496"/>
    </source>
</evidence>
<name>A0ABN7SLD3_OIKDI</name>